<keyword evidence="8" id="KW-0413">Isomerase</keyword>
<evidence type="ECO:0000256" key="12">
    <source>
        <dbReference type="ARBA" id="ARBA00044550"/>
    </source>
</evidence>
<dbReference type="Pfam" id="PF00270">
    <property type="entry name" value="DEAD"/>
    <property type="match status" value="1"/>
</dbReference>
<dbReference type="PROSITE" id="PS00690">
    <property type="entry name" value="DEAH_ATP_HELICASE"/>
    <property type="match status" value="1"/>
</dbReference>
<dbReference type="GO" id="GO:0043138">
    <property type="term" value="F:3'-5' DNA helicase activity"/>
    <property type="evidence" value="ECO:0007669"/>
    <property type="project" value="UniProtKB-EC"/>
</dbReference>
<dbReference type="GO" id="GO:0005524">
    <property type="term" value="F:ATP binding"/>
    <property type="evidence" value="ECO:0007669"/>
    <property type="project" value="UniProtKB-KW"/>
</dbReference>
<dbReference type="InterPro" id="IPR004589">
    <property type="entry name" value="DNA_helicase_ATP-dep_RecQ"/>
</dbReference>
<accession>A0A917NCV8</accession>
<dbReference type="NCBIfam" id="TIGR00614">
    <property type="entry name" value="recQ_fam"/>
    <property type="match status" value="1"/>
</dbReference>
<dbReference type="PROSITE" id="PS51192">
    <property type="entry name" value="HELICASE_ATP_BIND_1"/>
    <property type="match status" value="1"/>
</dbReference>
<dbReference type="GO" id="GO:0005737">
    <property type="term" value="C:cytoplasm"/>
    <property type="evidence" value="ECO:0007669"/>
    <property type="project" value="TreeGrafter"/>
</dbReference>
<keyword evidence="3" id="KW-0547">Nucleotide-binding</keyword>
<evidence type="ECO:0000256" key="2">
    <source>
        <dbReference type="ARBA" id="ARBA00022723"/>
    </source>
</evidence>
<dbReference type="SMART" id="SM00487">
    <property type="entry name" value="DEXDc"/>
    <property type="match status" value="1"/>
</dbReference>
<dbReference type="GO" id="GO:0046872">
    <property type="term" value="F:metal ion binding"/>
    <property type="evidence" value="ECO:0007669"/>
    <property type="project" value="UniProtKB-KW"/>
</dbReference>
<dbReference type="SMART" id="SM00490">
    <property type="entry name" value="HELICc"/>
    <property type="match status" value="1"/>
</dbReference>
<evidence type="ECO:0000313" key="16">
    <source>
        <dbReference type="Proteomes" id="UP000613743"/>
    </source>
</evidence>
<dbReference type="GO" id="GO:0003677">
    <property type="term" value="F:DNA binding"/>
    <property type="evidence" value="ECO:0007669"/>
    <property type="project" value="UniProtKB-KW"/>
</dbReference>
<comment type="catalytic activity">
    <reaction evidence="9">
        <text>Couples ATP hydrolysis with the unwinding of duplex DNA by translocating in the 3'-5' direction.</text>
        <dbReference type="EC" id="5.6.2.4"/>
    </reaction>
</comment>
<dbReference type="GO" id="GO:0043590">
    <property type="term" value="C:bacterial nucleoid"/>
    <property type="evidence" value="ECO:0007669"/>
    <property type="project" value="TreeGrafter"/>
</dbReference>
<reference evidence="15" key="1">
    <citation type="journal article" date="2014" name="Int. J. Syst. Evol. Microbiol.">
        <title>Complete genome sequence of Corynebacterium casei LMG S-19264T (=DSM 44701T), isolated from a smear-ripened cheese.</title>
        <authorList>
            <consortium name="US DOE Joint Genome Institute (JGI-PGF)"/>
            <person name="Walter F."/>
            <person name="Albersmeier A."/>
            <person name="Kalinowski J."/>
            <person name="Ruckert C."/>
        </authorList>
    </citation>
    <scope>NUCLEOTIDE SEQUENCE</scope>
    <source>
        <strain evidence="15">JCM 30804</strain>
    </source>
</reference>
<proteinExistence type="inferred from homology"/>
<dbReference type="GO" id="GO:0009378">
    <property type="term" value="F:four-way junction helicase activity"/>
    <property type="evidence" value="ECO:0007669"/>
    <property type="project" value="TreeGrafter"/>
</dbReference>
<feature type="domain" description="Helicase ATP-binding" evidence="13">
    <location>
        <begin position="26"/>
        <end position="194"/>
    </location>
</feature>
<evidence type="ECO:0000259" key="14">
    <source>
        <dbReference type="PROSITE" id="PS51194"/>
    </source>
</evidence>
<comment type="caution">
    <text evidence="15">The sequence shown here is derived from an EMBL/GenBank/DDBJ whole genome shotgun (WGS) entry which is preliminary data.</text>
</comment>
<dbReference type="GO" id="GO:0006310">
    <property type="term" value="P:DNA recombination"/>
    <property type="evidence" value="ECO:0007669"/>
    <property type="project" value="InterPro"/>
</dbReference>
<dbReference type="GO" id="GO:0016787">
    <property type="term" value="F:hydrolase activity"/>
    <property type="evidence" value="ECO:0007669"/>
    <property type="project" value="UniProtKB-KW"/>
</dbReference>
<evidence type="ECO:0000256" key="5">
    <source>
        <dbReference type="ARBA" id="ARBA00022806"/>
    </source>
</evidence>
<dbReference type="AlphaFoldDB" id="A0A917NCV8"/>
<dbReference type="RefSeq" id="WP_188921113.1">
    <property type="nucleotide sequence ID" value="NZ_BMPZ01000006.1"/>
</dbReference>
<evidence type="ECO:0000256" key="9">
    <source>
        <dbReference type="ARBA" id="ARBA00034617"/>
    </source>
</evidence>
<keyword evidence="16" id="KW-1185">Reference proteome</keyword>
<evidence type="ECO:0000256" key="3">
    <source>
        <dbReference type="ARBA" id="ARBA00022741"/>
    </source>
</evidence>
<name>A0A917NCV8_9GAMM</name>
<evidence type="ECO:0000256" key="11">
    <source>
        <dbReference type="ARBA" id="ARBA00044535"/>
    </source>
</evidence>
<dbReference type="InterPro" id="IPR001650">
    <property type="entry name" value="Helicase_C-like"/>
</dbReference>
<dbReference type="EMBL" id="BMPZ01000006">
    <property type="protein sequence ID" value="GGI85339.1"/>
    <property type="molecule type" value="Genomic_DNA"/>
</dbReference>
<dbReference type="Proteomes" id="UP000613743">
    <property type="component" value="Unassembled WGS sequence"/>
</dbReference>
<dbReference type="PANTHER" id="PTHR13710">
    <property type="entry name" value="DNA HELICASE RECQ FAMILY MEMBER"/>
    <property type="match status" value="1"/>
</dbReference>
<dbReference type="InterPro" id="IPR002464">
    <property type="entry name" value="DNA/RNA_helicase_DEAH_CS"/>
</dbReference>
<evidence type="ECO:0000256" key="1">
    <source>
        <dbReference type="ARBA" id="ARBA00005446"/>
    </source>
</evidence>
<dbReference type="GO" id="GO:0030894">
    <property type="term" value="C:replisome"/>
    <property type="evidence" value="ECO:0007669"/>
    <property type="project" value="TreeGrafter"/>
</dbReference>
<keyword evidence="5 15" id="KW-0347">Helicase</keyword>
<sequence>MLAHHTSQLNTLFGFDEFRTEQWQVIERLLAGESCLAVFPTGAGKSLCYQYSATQLVSLTLVVSPLLALMKDQLSFLCSKGIPAASIDSSMTPDQVRQVMHQVKSGAVKILMVSVERFKNERFRQFIQTVPISMLVVDEAHCISEWGHNFRPDYLKLPNLRQALKIPQVLLLTATATDKVKADMAERFSISSEAIIQTGFYRPNLSLEIVPANQQEKEERLTSLLLTQSQHAGIVYVTQQQTAENVAKMLIENGLVAAAYHAGLPLEVRENIQNQFMLGQVKIVVATIAFGMGVDKSNIRFVVHYDLPKSIENYSQEIGRAGRDGLPSQCVILANLDGLTTLENFVYGDTPEPQAIQRLITLIQHETVENEWECQLSTLSMETNIKQLPLKTLLVQMELMGVLTPKYTYFADFKYKFIAEQSHILSKFQDERRTFLMHIFEQTNFKRVWGTLSAEGLYSRFGYPRSRVVAALEYLNEKGFIEIDAKKSTDVFGVDLSLLADKSQSDGKLDCANVAHLGVEMNASNSVFELLVRYSEHKEIKELQRLEQLVNMFQSKHCLSQAFANYFGDYQVSTECGHCSVCLGNVATLGYSQLHAWPTDTELIAKIEAVHGLIGQRHYRFSNRAKALYLAGLSLPQWRKLGITKLAGFASCHQLRFAEIVKKVNQLFPL</sequence>
<dbReference type="InterPro" id="IPR014001">
    <property type="entry name" value="Helicase_ATP-bd"/>
</dbReference>
<dbReference type="InterPro" id="IPR036388">
    <property type="entry name" value="WH-like_DNA-bd_sf"/>
</dbReference>
<protein>
    <recommendedName>
        <fullName evidence="11">ATP-dependent DNA helicase RecQ</fullName>
        <ecNumber evidence="10">5.6.2.4</ecNumber>
    </recommendedName>
    <alternativeName>
        <fullName evidence="12">DNA 3'-5' helicase RecQ</fullName>
    </alternativeName>
</protein>
<dbReference type="Gene3D" id="1.10.10.10">
    <property type="entry name" value="Winged helix-like DNA-binding domain superfamily/Winged helix DNA-binding domain"/>
    <property type="match status" value="1"/>
</dbReference>
<evidence type="ECO:0000256" key="7">
    <source>
        <dbReference type="ARBA" id="ARBA00023125"/>
    </source>
</evidence>
<dbReference type="Pfam" id="PF00271">
    <property type="entry name" value="Helicase_C"/>
    <property type="match status" value="1"/>
</dbReference>
<dbReference type="SUPFAM" id="SSF52540">
    <property type="entry name" value="P-loop containing nucleoside triphosphate hydrolases"/>
    <property type="match status" value="1"/>
</dbReference>
<keyword evidence="4" id="KW-0378">Hydrolase</keyword>
<dbReference type="InterPro" id="IPR027417">
    <property type="entry name" value="P-loop_NTPase"/>
</dbReference>
<dbReference type="InterPro" id="IPR011545">
    <property type="entry name" value="DEAD/DEAH_box_helicase_dom"/>
</dbReference>
<evidence type="ECO:0000256" key="4">
    <source>
        <dbReference type="ARBA" id="ARBA00022801"/>
    </source>
</evidence>
<dbReference type="Pfam" id="PF16124">
    <property type="entry name" value="RecQ_Zn_bind"/>
    <property type="match status" value="1"/>
</dbReference>
<dbReference type="GO" id="GO:0006281">
    <property type="term" value="P:DNA repair"/>
    <property type="evidence" value="ECO:0007669"/>
    <property type="project" value="TreeGrafter"/>
</dbReference>
<comment type="similarity">
    <text evidence="1">Belongs to the helicase family. RecQ subfamily.</text>
</comment>
<evidence type="ECO:0000256" key="6">
    <source>
        <dbReference type="ARBA" id="ARBA00022840"/>
    </source>
</evidence>
<evidence type="ECO:0000313" key="15">
    <source>
        <dbReference type="EMBL" id="GGI85339.1"/>
    </source>
</evidence>
<gene>
    <name evidence="15" type="ORF">GCM10009332_23310</name>
</gene>
<keyword evidence="2" id="KW-0479">Metal-binding</keyword>
<dbReference type="EC" id="5.6.2.4" evidence="10"/>
<evidence type="ECO:0000259" key="13">
    <source>
        <dbReference type="PROSITE" id="PS51192"/>
    </source>
</evidence>
<dbReference type="PANTHER" id="PTHR13710:SF105">
    <property type="entry name" value="ATP-DEPENDENT DNA HELICASE Q1"/>
    <property type="match status" value="1"/>
</dbReference>
<keyword evidence="6" id="KW-0067">ATP-binding</keyword>
<reference evidence="15" key="2">
    <citation type="submission" date="2020-09" db="EMBL/GenBank/DDBJ databases">
        <authorList>
            <person name="Sun Q."/>
            <person name="Ohkuma M."/>
        </authorList>
    </citation>
    <scope>NUCLEOTIDE SEQUENCE</scope>
    <source>
        <strain evidence="15">JCM 30804</strain>
    </source>
</reference>
<feature type="domain" description="Helicase C-terminal" evidence="14">
    <location>
        <begin position="220"/>
        <end position="380"/>
    </location>
</feature>
<dbReference type="CDD" id="cd18018">
    <property type="entry name" value="DEXHc_RecQ4-like"/>
    <property type="match status" value="1"/>
</dbReference>
<dbReference type="InterPro" id="IPR032284">
    <property type="entry name" value="RecQ_Zn-bd"/>
</dbReference>
<evidence type="ECO:0000256" key="10">
    <source>
        <dbReference type="ARBA" id="ARBA00034808"/>
    </source>
</evidence>
<organism evidence="15 16">
    <name type="scientific">Shewanella gelidii</name>
    <dbReference type="NCBI Taxonomy" id="1642821"/>
    <lineage>
        <taxon>Bacteria</taxon>
        <taxon>Pseudomonadati</taxon>
        <taxon>Pseudomonadota</taxon>
        <taxon>Gammaproteobacteria</taxon>
        <taxon>Alteromonadales</taxon>
        <taxon>Shewanellaceae</taxon>
        <taxon>Shewanella</taxon>
    </lineage>
</organism>
<dbReference type="Gene3D" id="3.40.50.300">
    <property type="entry name" value="P-loop containing nucleotide triphosphate hydrolases"/>
    <property type="match status" value="2"/>
</dbReference>
<keyword evidence="7" id="KW-0238">DNA-binding</keyword>
<dbReference type="PROSITE" id="PS51194">
    <property type="entry name" value="HELICASE_CTER"/>
    <property type="match status" value="1"/>
</dbReference>
<evidence type="ECO:0000256" key="8">
    <source>
        <dbReference type="ARBA" id="ARBA00023235"/>
    </source>
</evidence>